<dbReference type="AlphaFoldDB" id="A0A2T6BUQ1"/>
<proteinExistence type="predicted"/>
<evidence type="ECO:0000313" key="2">
    <source>
        <dbReference type="Proteomes" id="UP000244090"/>
    </source>
</evidence>
<reference evidence="1 2" key="1">
    <citation type="submission" date="2018-04" db="EMBL/GenBank/DDBJ databases">
        <title>Genomic Encyclopedia of Archaeal and Bacterial Type Strains, Phase II (KMG-II): from individual species to whole genera.</title>
        <authorList>
            <person name="Goeker M."/>
        </authorList>
    </citation>
    <scope>NUCLEOTIDE SEQUENCE [LARGE SCALE GENOMIC DNA]</scope>
    <source>
        <strain evidence="1 2">DSM 25731</strain>
    </source>
</reference>
<keyword evidence="2" id="KW-1185">Reference proteome</keyword>
<protein>
    <submittedName>
        <fullName evidence="1">Uncharacterized protein</fullName>
    </submittedName>
</protein>
<dbReference type="EMBL" id="QBKT01000008">
    <property type="protein sequence ID" value="PTX59811.1"/>
    <property type="molecule type" value="Genomic_DNA"/>
</dbReference>
<dbReference type="Proteomes" id="UP000244090">
    <property type="component" value="Unassembled WGS sequence"/>
</dbReference>
<accession>A0A2T6BUQ1</accession>
<name>A0A2T6BUQ1_9FLAO</name>
<comment type="caution">
    <text evidence="1">The sequence shown here is derived from an EMBL/GenBank/DDBJ whole genome shotgun (WGS) entry which is preliminary data.</text>
</comment>
<organism evidence="1 2">
    <name type="scientific">Kordia periserrulae</name>
    <dbReference type="NCBI Taxonomy" id="701523"/>
    <lineage>
        <taxon>Bacteria</taxon>
        <taxon>Pseudomonadati</taxon>
        <taxon>Bacteroidota</taxon>
        <taxon>Flavobacteriia</taxon>
        <taxon>Flavobacteriales</taxon>
        <taxon>Flavobacteriaceae</taxon>
        <taxon>Kordia</taxon>
    </lineage>
</organism>
<dbReference type="RefSeq" id="WP_146169849.1">
    <property type="nucleotide sequence ID" value="NZ_QBKT01000008.1"/>
</dbReference>
<sequence>MKSLGYEFNPKTTLKDFERELIKNGIIDTTITTMEEYFTQKPYSELYFYMGWRMPDYKNKMSLQFSKDVVWHNLDYLGTENGYISLLTQLEAISDGELRFENINFSIDSDGFQWIAFDVNGMAKKWKLLKVNYVDDSFVSRFVYLTEEFNTKGKFTYFDIGDESYVIDYATPEKQTEFIEKTGIQREWLTVGKHFSKPND</sequence>
<gene>
    <name evidence="1" type="ORF">C8N46_108124</name>
</gene>
<evidence type="ECO:0000313" key="1">
    <source>
        <dbReference type="EMBL" id="PTX59811.1"/>
    </source>
</evidence>